<dbReference type="Pfam" id="PF12728">
    <property type="entry name" value="HTH_17"/>
    <property type="match status" value="1"/>
</dbReference>
<dbReference type="RefSeq" id="WP_345369158.1">
    <property type="nucleotide sequence ID" value="NZ_BAABJX010000013.1"/>
</dbReference>
<reference evidence="3" key="1">
    <citation type="journal article" date="2019" name="Int. J. Syst. Evol. Microbiol.">
        <title>The Global Catalogue of Microorganisms (GCM) 10K type strain sequencing project: providing services to taxonomists for standard genome sequencing and annotation.</title>
        <authorList>
            <consortium name="The Broad Institute Genomics Platform"/>
            <consortium name="The Broad Institute Genome Sequencing Center for Infectious Disease"/>
            <person name="Wu L."/>
            <person name="Ma J."/>
        </authorList>
    </citation>
    <scope>NUCLEOTIDE SEQUENCE [LARGE SCALE GENOMIC DNA]</scope>
    <source>
        <strain evidence="3">JCM 18326</strain>
    </source>
</reference>
<protein>
    <recommendedName>
        <fullName evidence="1">Helix-turn-helix domain-containing protein</fullName>
    </recommendedName>
</protein>
<feature type="domain" description="Helix-turn-helix" evidence="1">
    <location>
        <begin position="72"/>
        <end position="121"/>
    </location>
</feature>
<accession>A0ABP9D0Z7</accession>
<dbReference type="InterPro" id="IPR010093">
    <property type="entry name" value="SinI_DNA-bd"/>
</dbReference>
<dbReference type="InterPro" id="IPR041657">
    <property type="entry name" value="HTH_17"/>
</dbReference>
<evidence type="ECO:0000313" key="2">
    <source>
        <dbReference type="EMBL" id="GAA4824716.1"/>
    </source>
</evidence>
<evidence type="ECO:0000313" key="3">
    <source>
        <dbReference type="Proteomes" id="UP001500298"/>
    </source>
</evidence>
<sequence>MKTLTPTQEMAKKAKISAKAFRKATIDKEHRPTLSINGNDIELSEETFEIFHFILKKISDGSSISILTDNELLTTTQAAKLLGMSRPYFVKMLDKGAIDYVMVGSHKKVKREDVIAFKLQREEALSQLGADTNQLDNIDFE</sequence>
<evidence type="ECO:0000259" key="1">
    <source>
        <dbReference type="Pfam" id="PF12728"/>
    </source>
</evidence>
<dbReference type="Proteomes" id="UP001500298">
    <property type="component" value="Unassembled WGS sequence"/>
</dbReference>
<proteinExistence type="predicted"/>
<dbReference type="EMBL" id="BAABJX010000013">
    <property type="protein sequence ID" value="GAA4824716.1"/>
    <property type="molecule type" value="Genomic_DNA"/>
</dbReference>
<name>A0ABP9D0Z7_9BACT</name>
<gene>
    <name evidence="2" type="ORF">GCM10023331_06510</name>
</gene>
<comment type="caution">
    <text evidence="2">The sequence shown here is derived from an EMBL/GenBank/DDBJ whole genome shotgun (WGS) entry which is preliminary data.</text>
</comment>
<dbReference type="NCBIfam" id="TIGR01764">
    <property type="entry name" value="excise"/>
    <property type="match status" value="1"/>
</dbReference>
<organism evidence="2 3">
    <name type="scientific">Algivirga pacifica</name>
    <dbReference type="NCBI Taxonomy" id="1162670"/>
    <lineage>
        <taxon>Bacteria</taxon>
        <taxon>Pseudomonadati</taxon>
        <taxon>Bacteroidota</taxon>
        <taxon>Cytophagia</taxon>
        <taxon>Cytophagales</taxon>
        <taxon>Flammeovirgaceae</taxon>
        <taxon>Algivirga</taxon>
    </lineage>
</organism>
<keyword evidence="3" id="KW-1185">Reference proteome</keyword>